<dbReference type="EMBL" id="RBXO01000001">
    <property type="protein sequence ID" value="RKT55807.1"/>
    <property type="molecule type" value="Genomic_DNA"/>
</dbReference>
<feature type="domain" description="NAD(P)-binding" evidence="1">
    <location>
        <begin position="8"/>
        <end position="199"/>
    </location>
</feature>
<dbReference type="AlphaFoldDB" id="A0A495W437"/>
<dbReference type="InterPro" id="IPR036291">
    <property type="entry name" value="NAD(P)-bd_dom_sf"/>
</dbReference>
<dbReference type="SUPFAM" id="SSF51735">
    <property type="entry name" value="NAD(P)-binding Rossmann-fold domains"/>
    <property type="match status" value="1"/>
</dbReference>
<proteinExistence type="predicted"/>
<dbReference type="GO" id="GO:0016646">
    <property type="term" value="F:oxidoreductase activity, acting on the CH-NH group of donors, NAD or NADP as acceptor"/>
    <property type="evidence" value="ECO:0007669"/>
    <property type="project" value="TreeGrafter"/>
</dbReference>
<sequence length="213" mass="22357">MAHIALIGANGTIGSRILDEALRRGHTVTAIVRDPAKLDRTDVTVKAGDVLDEAALPGLLAGHDVVVSAVGGGDGPGHQATIAPAAKALVGALRAVDGSPRLIVVNGAGSLRTADGSRVWDKPGLPDWLLQIMHAHGDALDYLRGVEDVNWTALSPAATIEPGERTGEYRIGEEDLVTDADGVSWISAEDYAVALVDEIETPSHERRRFTVAR</sequence>
<dbReference type="InterPro" id="IPR051606">
    <property type="entry name" value="Polyketide_Oxido-like"/>
</dbReference>
<dbReference type="CDD" id="cd05244">
    <property type="entry name" value="BVR-B_like_SDR_a"/>
    <property type="match status" value="1"/>
</dbReference>
<organism evidence="2 3">
    <name type="scientific">Saccharothrix australiensis</name>
    <dbReference type="NCBI Taxonomy" id="2072"/>
    <lineage>
        <taxon>Bacteria</taxon>
        <taxon>Bacillati</taxon>
        <taxon>Actinomycetota</taxon>
        <taxon>Actinomycetes</taxon>
        <taxon>Pseudonocardiales</taxon>
        <taxon>Pseudonocardiaceae</taxon>
        <taxon>Saccharothrix</taxon>
    </lineage>
</organism>
<name>A0A495W437_9PSEU</name>
<dbReference type="Proteomes" id="UP000282084">
    <property type="component" value="Unassembled WGS sequence"/>
</dbReference>
<dbReference type="InterPro" id="IPR016040">
    <property type="entry name" value="NAD(P)-bd_dom"/>
</dbReference>
<keyword evidence="3" id="KW-1185">Reference proteome</keyword>
<dbReference type="Pfam" id="PF13460">
    <property type="entry name" value="NAD_binding_10"/>
    <property type="match status" value="1"/>
</dbReference>
<comment type="caution">
    <text evidence="2">The sequence shown here is derived from an EMBL/GenBank/DDBJ whole genome shotgun (WGS) entry which is preliminary data.</text>
</comment>
<dbReference type="OrthoDB" id="3191258at2"/>
<dbReference type="Gene3D" id="3.40.50.720">
    <property type="entry name" value="NAD(P)-binding Rossmann-like Domain"/>
    <property type="match status" value="1"/>
</dbReference>
<evidence type="ECO:0000313" key="2">
    <source>
        <dbReference type="EMBL" id="RKT55807.1"/>
    </source>
</evidence>
<dbReference type="PANTHER" id="PTHR43355">
    <property type="entry name" value="FLAVIN REDUCTASE (NADPH)"/>
    <property type="match status" value="1"/>
</dbReference>
<dbReference type="RefSeq" id="WP_121007462.1">
    <property type="nucleotide sequence ID" value="NZ_RBXO01000001.1"/>
</dbReference>
<dbReference type="PANTHER" id="PTHR43355:SF2">
    <property type="entry name" value="FLAVIN REDUCTASE (NADPH)"/>
    <property type="match status" value="1"/>
</dbReference>
<gene>
    <name evidence="2" type="ORF">C8E97_4494</name>
</gene>
<protein>
    <recommendedName>
        <fullName evidence="1">NAD(P)-binding domain-containing protein</fullName>
    </recommendedName>
</protein>
<accession>A0A495W437</accession>
<evidence type="ECO:0000259" key="1">
    <source>
        <dbReference type="Pfam" id="PF13460"/>
    </source>
</evidence>
<evidence type="ECO:0000313" key="3">
    <source>
        <dbReference type="Proteomes" id="UP000282084"/>
    </source>
</evidence>
<reference evidence="2 3" key="1">
    <citation type="submission" date="2018-10" db="EMBL/GenBank/DDBJ databases">
        <title>Sequencing the genomes of 1000 actinobacteria strains.</title>
        <authorList>
            <person name="Klenk H.-P."/>
        </authorList>
    </citation>
    <scope>NUCLEOTIDE SEQUENCE [LARGE SCALE GENOMIC DNA]</scope>
    <source>
        <strain evidence="2 3">DSM 43800</strain>
    </source>
</reference>